<evidence type="ECO:0000256" key="1">
    <source>
        <dbReference type="ARBA" id="ARBA00009437"/>
    </source>
</evidence>
<feature type="domain" description="HTH lysR-type" evidence="5">
    <location>
        <begin position="1"/>
        <end position="58"/>
    </location>
</feature>
<dbReference type="PROSITE" id="PS50931">
    <property type="entry name" value="HTH_LYSR"/>
    <property type="match status" value="1"/>
</dbReference>
<name>A0ABU3T7F5_9MICO</name>
<evidence type="ECO:0000259" key="5">
    <source>
        <dbReference type="PROSITE" id="PS50931"/>
    </source>
</evidence>
<dbReference type="PANTHER" id="PTHR30346">
    <property type="entry name" value="TRANSCRIPTIONAL DUAL REGULATOR HCAR-RELATED"/>
    <property type="match status" value="1"/>
</dbReference>
<dbReference type="InterPro" id="IPR005119">
    <property type="entry name" value="LysR_subst-bd"/>
</dbReference>
<evidence type="ECO:0000313" key="7">
    <source>
        <dbReference type="Proteomes" id="UP001263371"/>
    </source>
</evidence>
<dbReference type="InterPro" id="IPR036390">
    <property type="entry name" value="WH_DNA-bd_sf"/>
</dbReference>
<dbReference type="SUPFAM" id="SSF46785">
    <property type="entry name" value="Winged helix' DNA-binding domain"/>
    <property type="match status" value="1"/>
</dbReference>
<dbReference type="Proteomes" id="UP001263371">
    <property type="component" value="Unassembled WGS sequence"/>
</dbReference>
<gene>
    <name evidence="6" type="ORF">RWH45_08585</name>
</gene>
<evidence type="ECO:0000256" key="3">
    <source>
        <dbReference type="ARBA" id="ARBA00023125"/>
    </source>
</evidence>
<protein>
    <submittedName>
        <fullName evidence="6">LysR family transcriptional regulator</fullName>
    </submittedName>
</protein>
<proteinExistence type="inferred from homology"/>
<keyword evidence="2" id="KW-0805">Transcription regulation</keyword>
<dbReference type="InterPro" id="IPR000847">
    <property type="entry name" value="LysR_HTH_N"/>
</dbReference>
<dbReference type="CDD" id="cd05466">
    <property type="entry name" value="PBP2_LTTR_substrate"/>
    <property type="match status" value="1"/>
</dbReference>
<keyword evidence="4" id="KW-0804">Transcription</keyword>
<comment type="caution">
    <text evidence="6">The sequence shown here is derived from an EMBL/GenBank/DDBJ whole genome shotgun (WGS) entry which is preliminary data.</text>
</comment>
<keyword evidence="3" id="KW-0238">DNA-binding</keyword>
<dbReference type="Gene3D" id="3.40.190.10">
    <property type="entry name" value="Periplasmic binding protein-like II"/>
    <property type="match status" value="2"/>
</dbReference>
<comment type="similarity">
    <text evidence="1">Belongs to the LysR transcriptional regulatory family.</text>
</comment>
<dbReference type="Pfam" id="PF00126">
    <property type="entry name" value="HTH_1"/>
    <property type="match status" value="1"/>
</dbReference>
<evidence type="ECO:0000256" key="4">
    <source>
        <dbReference type="ARBA" id="ARBA00023163"/>
    </source>
</evidence>
<organism evidence="6 7">
    <name type="scientific">Microbacterium galbum</name>
    <dbReference type="NCBI Taxonomy" id="3075994"/>
    <lineage>
        <taxon>Bacteria</taxon>
        <taxon>Bacillati</taxon>
        <taxon>Actinomycetota</taxon>
        <taxon>Actinomycetes</taxon>
        <taxon>Micrococcales</taxon>
        <taxon>Microbacteriaceae</taxon>
        <taxon>Microbacterium</taxon>
    </lineage>
</organism>
<dbReference type="EMBL" id="JAWDIS010000001">
    <property type="protein sequence ID" value="MDU0367272.1"/>
    <property type="molecule type" value="Genomic_DNA"/>
</dbReference>
<dbReference type="SUPFAM" id="SSF53850">
    <property type="entry name" value="Periplasmic binding protein-like II"/>
    <property type="match status" value="1"/>
</dbReference>
<sequence length="314" mass="32854">MDVVHLRVLRELRDRGSVVAVAAALHVSASAVSQQLATLQSHVPVPLTVRRGRVLVLTPAGEALAAAGARVDEALTDAREAVGAFLDSERRPVRISAFHSAGLALFGPLLREVGSTPPLRLADADVAHRDFPGLTADHDIVIAHRLPHDAPWPTDRVVATPLLTEPLDIALPAGHPLASREQLRAADVAGETWVSVQEGFPLAGILEHLAAHAGRPVQVAHRINEFSVTAEVVRSGAAIAILPRTTSASLAVDGLALRPLSDLELVRHIDALARPDALAYAAVRTVLGALRRVSAGAGTARTHSPGEGGVAGTR</sequence>
<reference evidence="6 7" key="1">
    <citation type="submission" date="2023-09" db="EMBL/GenBank/DDBJ databases">
        <title>Microbacterium fusihabitans sp. nov., Microbacterium phycihabitans sp. nov., and Microbacterium cervinum sp. nov., isolated from dried seaweeds of beach.</title>
        <authorList>
            <person name="Lee S.D."/>
        </authorList>
    </citation>
    <scope>NUCLEOTIDE SEQUENCE [LARGE SCALE GENOMIC DNA]</scope>
    <source>
        <strain evidence="6 7">KSW4-17</strain>
    </source>
</reference>
<evidence type="ECO:0000313" key="6">
    <source>
        <dbReference type="EMBL" id="MDU0367272.1"/>
    </source>
</evidence>
<dbReference type="InterPro" id="IPR036388">
    <property type="entry name" value="WH-like_DNA-bd_sf"/>
</dbReference>
<dbReference type="Pfam" id="PF03466">
    <property type="entry name" value="LysR_substrate"/>
    <property type="match status" value="1"/>
</dbReference>
<accession>A0ABU3T7F5</accession>
<dbReference type="PANTHER" id="PTHR30346:SF29">
    <property type="entry name" value="LYSR SUBSTRATE-BINDING"/>
    <property type="match status" value="1"/>
</dbReference>
<dbReference type="RefSeq" id="WP_315994456.1">
    <property type="nucleotide sequence ID" value="NZ_JAWDIS010000001.1"/>
</dbReference>
<evidence type="ECO:0000256" key="2">
    <source>
        <dbReference type="ARBA" id="ARBA00023015"/>
    </source>
</evidence>
<dbReference type="Gene3D" id="1.10.10.10">
    <property type="entry name" value="Winged helix-like DNA-binding domain superfamily/Winged helix DNA-binding domain"/>
    <property type="match status" value="1"/>
</dbReference>
<keyword evidence="7" id="KW-1185">Reference proteome</keyword>